<evidence type="ECO:0000313" key="3">
    <source>
        <dbReference type="Proteomes" id="UP000297777"/>
    </source>
</evidence>
<comment type="caution">
    <text evidence="2">The sequence shown here is derived from an EMBL/GenBank/DDBJ whole genome shotgun (WGS) entry which is preliminary data.</text>
</comment>
<sequence length="234" mass="26167">MTRSDHDDGSQSTQVEHVVSNHGDGSQSVQGKQTDNNHDDGSQSIQGEQADSNHGNGSQPVQEDELAVPGSNIVEFDFSTLRQHPALTIEKTGDNVQMIVDLEFSQLESPSDIEALLQALIDYAAVIYDVKILIKAPKEHHNVAACEGRIATVSMVISVLNTFHLAKVEVIARLDDYDSFEQLDPTIAAYKLRFRNWTLAYEVLGLDGKWEIPVDSEDELRLRGRYRKLFFKRS</sequence>
<dbReference type="AlphaFoldDB" id="A0A4Z1EF55"/>
<evidence type="ECO:0000313" key="2">
    <source>
        <dbReference type="EMBL" id="TGO07917.1"/>
    </source>
</evidence>
<gene>
    <name evidence="2" type="ORF">BTUL_0237g00140</name>
</gene>
<feature type="compositionally biased region" description="Polar residues" evidence="1">
    <location>
        <begin position="42"/>
        <end position="61"/>
    </location>
</feature>
<organism evidence="2 3">
    <name type="scientific">Botrytis tulipae</name>
    <dbReference type="NCBI Taxonomy" id="87230"/>
    <lineage>
        <taxon>Eukaryota</taxon>
        <taxon>Fungi</taxon>
        <taxon>Dikarya</taxon>
        <taxon>Ascomycota</taxon>
        <taxon>Pezizomycotina</taxon>
        <taxon>Leotiomycetes</taxon>
        <taxon>Helotiales</taxon>
        <taxon>Sclerotiniaceae</taxon>
        <taxon>Botrytis</taxon>
    </lineage>
</organism>
<feature type="compositionally biased region" description="Polar residues" evidence="1">
    <location>
        <begin position="23"/>
        <end position="34"/>
    </location>
</feature>
<evidence type="ECO:0000256" key="1">
    <source>
        <dbReference type="SAM" id="MobiDB-lite"/>
    </source>
</evidence>
<reference evidence="2 3" key="1">
    <citation type="submission" date="2017-12" db="EMBL/GenBank/DDBJ databases">
        <title>Comparative genomics of Botrytis spp.</title>
        <authorList>
            <person name="Valero-Jimenez C.A."/>
            <person name="Tapia P."/>
            <person name="Veloso J."/>
            <person name="Silva-Moreno E."/>
            <person name="Staats M."/>
            <person name="Valdes J.H."/>
            <person name="Van Kan J.A.L."/>
        </authorList>
    </citation>
    <scope>NUCLEOTIDE SEQUENCE [LARGE SCALE GENOMIC DNA]</scope>
    <source>
        <strain evidence="2 3">Bt9001</strain>
    </source>
</reference>
<protein>
    <submittedName>
        <fullName evidence="2">Uncharacterized protein</fullName>
    </submittedName>
</protein>
<keyword evidence="3" id="KW-1185">Reference proteome</keyword>
<accession>A0A4Z1EF55</accession>
<dbReference type="Proteomes" id="UP000297777">
    <property type="component" value="Unassembled WGS sequence"/>
</dbReference>
<feature type="region of interest" description="Disordered" evidence="1">
    <location>
        <begin position="1"/>
        <end position="63"/>
    </location>
</feature>
<name>A0A4Z1EF55_9HELO</name>
<dbReference type="EMBL" id="PQXH01000237">
    <property type="protein sequence ID" value="TGO07917.1"/>
    <property type="molecule type" value="Genomic_DNA"/>
</dbReference>
<dbReference type="OrthoDB" id="3515398at2759"/>
<proteinExistence type="predicted"/>